<name>A0A1W4X4Y7_AGRPL</name>
<feature type="compositionally biased region" description="Low complexity" evidence="1">
    <location>
        <begin position="266"/>
        <end position="278"/>
    </location>
</feature>
<feature type="compositionally biased region" description="Polar residues" evidence="1">
    <location>
        <begin position="331"/>
        <end position="345"/>
    </location>
</feature>
<dbReference type="InterPro" id="IPR001611">
    <property type="entry name" value="Leu-rich_rpt"/>
</dbReference>
<organism evidence="2 3">
    <name type="scientific">Agrilus planipennis</name>
    <name type="common">Emerald ash borer</name>
    <name type="synonym">Agrilus marcopoli</name>
    <dbReference type="NCBI Taxonomy" id="224129"/>
    <lineage>
        <taxon>Eukaryota</taxon>
        <taxon>Metazoa</taxon>
        <taxon>Ecdysozoa</taxon>
        <taxon>Arthropoda</taxon>
        <taxon>Hexapoda</taxon>
        <taxon>Insecta</taxon>
        <taxon>Pterygota</taxon>
        <taxon>Neoptera</taxon>
        <taxon>Endopterygota</taxon>
        <taxon>Coleoptera</taxon>
        <taxon>Polyphaga</taxon>
        <taxon>Elateriformia</taxon>
        <taxon>Buprestoidea</taxon>
        <taxon>Buprestidae</taxon>
        <taxon>Agrilinae</taxon>
        <taxon>Agrilus</taxon>
    </lineage>
</organism>
<dbReference type="PANTHER" id="PTHR22708:SF0">
    <property type="entry name" value="LEUCINE-RICH REPEAT-CONTAINING PROTEIN 56"/>
    <property type="match status" value="1"/>
</dbReference>
<dbReference type="Gene3D" id="3.80.10.10">
    <property type="entry name" value="Ribonuclease Inhibitor"/>
    <property type="match status" value="1"/>
</dbReference>
<evidence type="ECO:0000313" key="3">
    <source>
        <dbReference type="RefSeq" id="XP_018327390.1"/>
    </source>
</evidence>
<feature type="region of interest" description="Disordered" evidence="1">
    <location>
        <begin position="254"/>
        <end position="354"/>
    </location>
</feature>
<gene>
    <name evidence="3" type="primary">LOC108738460</name>
</gene>
<dbReference type="AlphaFoldDB" id="A0A1W4X4Y7"/>
<feature type="compositionally biased region" description="Low complexity" evidence="1">
    <location>
        <begin position="300"/>
        <end position="317"/>
    </location>
</feature>
<evidence type="ECO:0000313" key="2">
    <source>
        <dbReference type="Proteomes" id="UP000192223"/>
    </source>
</evidence>
<accession>A0A1W4X4Y7</accession>
<sequence>MPPEKGEACYEVSNIEEPSIPVDIPPMTEFVPFFVRDIPIRLPLNTGTNLDVYFEPLPPPEFYTRLNIPNENNLKDLLQRVTGLQNVESVTQLKLKVITHDICLQNLSLYTPNLTELDLSGSSVSSLRDLGCGLKNLKVLKVNYCGIYVLDGLFGLQTLREIHAGHNFIKDISPCSFLPEIELIDMRYNRIENISTLSFLTLCTNLKHIILEGNREIVSHNRAEYRSTVRNLLRTLETLDEVAFTDEDGVVLPSIKSKPGIKDDTSSISQPSSSRETSLPPIKDSKTPHVSPKNTFKATSSKSNPKSKSSSTHQKTTGLESDFPKVVQLPKPTTSKPTARSSTLKNRTKGDKEK</sequence>
<dbReference type="OrthoDB" id="433501at2759"/>
<dbReference type="InterPro" id="IPR040091">
    <property type="entry name" value="LRRC56"/>
</dbReference>
<dbReference type="STRING" id="224129.A0A1W4X4Y7"/>
<dbReference type="InterPro" id="IPR032675">
    <property type="entry name" value="LRR_dom_sf"/>
</dbReference>
<dbReference type="KEGG" id="apln:108738460"/>
<dbReference type="InParanoid" id="A0A1W4X4Y7"/>
<dbReference type="GeneID" id="108738460"/>
<dbReference type="Proteomes" id="UP000192223">
    <property type="component" value="Unplaced"/>
</dbReference>
<dbReference type="PANTHER" id="PTHR22708">
    <property type="entry name" value="LEUCINE-RICH REPEAT-CONTAINING PROTEIN 56"/>
    <property type="match status" value="1"/>
</dbReference>
<dbReference type="PROSITE" id="PS51450">
    <property type="entry name" value="LRR"/>
    <property type="match status" value="1"/>
</dbReference>
<dbReference type="SUPFAM" id="SSF52058">
    <property type="entry name" value="L domain-like"/>
    <property type="match status" value="1"/>
</dbReference>
<proteinExistence type="predicted"/>
<protein>
    <submittedName>
        <fullName evidence="3">Protein phosphatase 1 regulatory subunit SDS22</fullName>
    </submittedName>
</protein>
<dbReference type="RefSeq" id="XP_018327390.1">
    <property type="nucleotide sequence ID" value="XM_018471888.2"/>
</dbReference>
<evidence type="ECO:0000256" key="1">
    <source>
        <dbReference type="SAM" id="MobiDB-lite"/>
    </source>
</evidence>
<keyword evidence="2" id="KW-1185">Reference proteome</keyword>
<reference evidence="3" key="1">
    <citation type="submission" date="2025-08" db="UniProtKB">
        <authorList>
            <consortium name="RefSeq"/>
        </authorList>
    </citation>
    <scope>IDENTIFICATION</scope>
    <source>
        <tissue evidence="3">Entire body</tissue>
    </source>
</reference>